<sequence length="30" mass="3393">MHLSYYLGSSKSLPLVQSFCVLQFIFVSVV</sequence>
<protein>
    <submittedName>
        <fullName evidence="1">Uncharacterized protein</fullName>
    </submittedName>
</protein>
<dbReference type="EMBL" id="GBXM01044205">
    <property type="protein sequence ID" value="JAH64372.1"/>
    <property type="molecule type" value="Transcribed_RNA"/>
</dbReference>
<organism evidence="1">
    <name type="scientific">Anguilla anguilla</name>
    <name type="common">European freshwater eel</name>
    <name type="synonym">Muraena anguilla</name>
    <dbReference type="NCBI Taxonomy" id="7936"/>
    <lineage>
        <taxon>Eukaryota</taxon>
        <taxon>Metazoa</taxon>
        <taxon>Chordata</taxon>
        <taxon>Craniata</taxon>
        <taxon>Vertebrata</taxon>
        <taxon>Euteleostomi</taxon>
        <taxon>Actinopterygii</taxon>
        <taxon>Neopterygii</taxon>
        <taxon>Teleostei</taxon>
        <taxon>Anguilliformes</taxon>
        <taxon>Anguillidae</taxon>
        <taxon>Anguilla</taxon>
    </lineage>
</organism>
<dbReference type="AlphaFoldDB" id="A0A0E9UF57"/>
<evidence type="ECO:0000313" key="1">
    <source>
        <dbReference type="EMBL" id="JAH64372.1"/>
    </source>
</evidence>
<reference evidence="1" key="1">
    <citation type="submission" date="2014-11" db="EMBL/GenBank/DDBJ databases">
        <authorList>
            <person name="Amaro Gonzalez C."/>
        </authorList>
    </citation>
    <scope>NUCLEOTIDE SEQUENCE</scope>
</reference>
<accession>A0A0E9UF57</accession>
<proteinExistence type="predicted"/>
<name>A0A0E9UF57_ANGAN</name>
<reference evidence="1" key="2">
    <citation type="journal article" date="2015" name="Fish Shellfish Immunol.">
        <title>Early steps in the European eel (Anguilla anguilla)-Vibrio vulnificus interaction in the gills: Role of the RtxA13 toxin.</title>
        <authorList>
            <person name="Callol A."/>
            <person name="Pajuelo D."/>
            <person name="Ebbesson L."/>
            <person name="Teles M."/>
            <person name="MacKenzie S."/>
            <person name="Amaro C."/>
        </authorList>
    </citation>
    <scope>NUCLEOTIDE SEQUENCE</scope>
</reference>